<reference evidence="3" key="1">
    <citation type="submission" date="2016-10" db="EMBL/GenBank/DDBJ databases">
        <authorList>
            <person name="Varghese N."/>
            <person name="Submissions S."/>
        </authorList>
    </citation>
    <scope>NUCLEOTIDE SEQUENCE [LARGE SCALE GENOMIC DNA]</scope>
    <source>
        <strain evidence="3">DSM 24499</strain>
    </source>
</reference>
<dbReference type="EMBL" id="FOKV01000003">
    <property type="protein sequence ID" value="SFC26136.1"/>
    <property type="molecule type" value="Genomic_DNA"/>
</dbReference>
<organism evidence="2 3">
    <name type="scientific">Zunongwangia mangrovi</name>
    <dbReference type="NCBI Taxonomy" id="1334022"/>
    <lineage>
        <taxon>Bacteria</taxon>
        <taxon>Pseudomonadati</taxon>
        <taxon>Bacteroidota</taxon>
        <taxon>Flavobacteriia</taxon>
        <taxon>Flavobacteriales</taxon>
        <taxon>Flavobacteriaceae</taxon>
        <taxon>Zunongwangia</taxon>
    </lineage>
</organism>
<dbReference type="OrthoDB" id="1445165at2"/>
<gene>
    <name evidence="2" type="ORF">SAMN04487907_103137</name>
</gene>
<proteinExistence type="predicted"/>
<sequence length="138" mass="15985">MQKIEKHNGFFRRHYYSLFGSFYLIIAVAMFFIEDSSSVMSYGYFAFGIGYFVVQYFSGGSTEEYISWDHDKIVLKQWTQKEVSFTLAEIDHINVSDYNLTIKKGAAAGTMMELKGFKPEDIQQLQEDFSSEVNLQFA</sequence>
<keyword evidence="3" id="KW-1185">Reference proteome</keyword>
<dbReference type="AlphaFoldDB" id="A0A1I1HQK3"/>
<protein>
    <submittedName>
        <fullName evidence="2">Uncharacterized protein</fullName>
    </submittedName>
</protein>
<feature type="transmembrane region" description="Helical" evidence="1">
    <location>
        <begin position="39"/>
        <end position="57"/>
    </location>
</feature>
<accession>A0A1I1HQK3</accession>
<keyword evidence="1" id="KW-0812">Transmembrane</keyword>
<feature type="transmembrane region" description="Helical" evidence="1">
    <location>
        <begin position="15"/>
        <end position="33"/>
    </location>
</feature>
<keyword evidence="1" id="KW-1133">Transmembrane helix</keyword>
<evidence type="ECO:0000256" key="1">
    <source>
        <dbReference type="SAM" id="Phobius"/>
    </source>
</evidence>
<name>A0A1I1HQK3_9FLAO</name>
<dbReference type="RefSeq" id="WP_092541817.1">
    <property type="nucleotide sequence ID" value="NZ_FOKV01000003.1"/>
</dbReference>
<dbReference type="STRING" id="1334022.SAMN04487907_103137"/>
<dbReference type="Proteomes" id="UP000199438">
    <property type="component" value="Unassembled WGS sequence"/>
</dbReference>
<evidence type="ECO:0000313" key="3">
    <source>
        <dbReference type="Proteomes" id="UP000199438"/>
    </source>
</evidence>
<keyword evidence="1" id="KW-0472">Membrane</keyword>
<evidence type="ECO:0000313" key="2">
    <source>
        <dbReference type="EMBL" id="SFC26136.1"/>
    </source>
</evidence>